<feature type="domain" description="Putative restriction endonuclease" evidence="1">
    <location>
        <begin position="4"/>
        <end position="161"/>
    </location>
</feature>
<dbReference type="Pfam" id="PF05685">
    <property type="entry name" value="Uma2"/>
    <property type="match status" value="1"/>
</dbReference>
<organism evidence="2 3">
    <name type="scientific">Rhodoplanes elegans</name>
    <dbReference type="NCBI Taxonomy" id="29408"/>
    <lineage>
        <taxon>Bacteria</taxon>
        <taxon>Pseudomonadati</taxon>
        <taxon>Pseudomonadota</taxon>
        <taxon>Alphaproteobacteria</taxon>
        <taxon>Hyphomicrobiales</taxon>
        <taxon>Nitrobacteraceae</taxon>
        <taxon>Rhodoplanes</taxon>
    </lineage>
</organism>
<dbReference type="OrthoDB" id="155284at2"/>
<dbReference type="Proteomes" id="UP000248863">
    <property type="component" value="Unassembled WGS sequence"/>
</dbReference>
<dbReference type="PANTHER" id="PTHR36558:SF1">
    <property type="entry name" value="RESTRICTION ENDONUCLEASE DOMAIN-CONTAINING PROTEIN-RELATED"/>
    <property type="match status" value="1"/>
</dbReference>
<dbReference type="InterPro" id="IPR011335">
    <property type="entry name" value="Restrct_endonuc-II-like"/>
</dbReference>
<gene>
    <name evidence="2" type="ORF">CH338_10655</name>
</gene>
<evidence type="ECO:0000313" key="2">
    <source>
        <dbReference type="EMBL" id="RAI39064.1"/>
    </source>
</evidence>
<keyword evidence="3" id="KW-1185">Reference proteome</keyword>
<evidence type="ECO:0000259" key="1">
    <source>
        <dbReference type="Pfam" id="PF05685"/>
    </source>
</evidence>
<name>A0A327KM41_9BRAD</name>
<dbReference type="InterPro" id="IPR012296">
    <property type="entry name" value="Nuclease_put_TT1808"/>
</dbReference>
<dbReference type="AlphaFoldDB" id="A0A327KM41"/>
<evidence type="ECO:0000313" key="3">
    <source>
        <dbReference type="Proteomes" id="UP000248863"/>
    </source>
</evidence>
<dbReference type="PANTHER" id="PTHR36558">
    <property type="entry name" value="GLR1098 PROTEIN"/>
    <property type="match status" value="1"/>
</dbReference>
<dbReference type="InterPro" id="IPR008538">
    <property type="entry name" value="Uma2"/>
</dbReference>
<dbReference type="Gene3D" id="3.90.1570.10">
    <property type="entry name" value="tt1808, chain A"/>
    <property type="match status" value="1"/>
</dbReference>
<dbReference type="SUPFAM" id="SSF52980">
    <property type="entry name" value="Restriction endonuclease-like"/>
    <property type="match status" value="1"/>
</dbReference>
<dbReference type="EMBL" id="NPEU01000092">
    <property type="protein sequence ID" value="RAI39064.1"/>
    <property type="molecule type" value="Genomic_DNA"/>
</dbReference>
<reference evidence="2 3" key="1">
    <citation type="submission" date="2017-07" db="EMBL/GenBank/DDBJ databases">
        <title>Draft Genome Sequences of Select Purple Nonsulfur Bacteria.</title>
        <authorList>
            <person name="Lasarre B."/>
            <person name="Mckinlay J.B."/>
        </authorList>
    </citation>
    <scope>NUCLEOTIDE SEQUENCE [LARGE SCALE GENOMIC DNA]</scope>
    <source>
        <strain evidence="2 3">DSM 11907</strain>
    </source>
</reference>
<accession>A0A327KM41</accession>
<dbReference type="CDD" id="cd06260">
    <property type="entry name" value="DUF820-like"/>
    <property type="match status" value="1"/>
</dbReference>
<sequence>MTVDEFLGWASTQPEAPRAELINGQVVMMASERVVHNRLKASAFIALRDALARSGITGEAFIDGLTVLIDAFTAYEPDATVVLGAPLDGNGMTITDPVIVVEVISPTSAHSDTSAKLIGYFKLPSVLHYLVIDPDARAVTHHARTADDRVVARILDAGPLTLDPPGLVIEIAELFA</sequence>
<proteinExistence type="predicted"/>
<protein>
    <recommendedName>
        <fullName evidence="1">Putative restriction endonuclease domain-containing protein</fullName>
    </recommendedName>
</protein>
<comment type="caution">
    <text evidence="2">The sequence shown here is derived from an EMBL/GenBank/DDBJ whole genome shotgun (WGS) entry which is preliminary data.</text>
</comment>